<evidence type="ECO:0000256" key="5">
    <source>
        <dbReference type="ARBA" id="ARBA00023172"/>
    </source>
</evidence>
<evidence type="ECO:0000313" key="11">
    <source>
        <dbReference type="Proteomes" id="UP000270616"/>
    </source>
</evidence>
<dbReference type="InterPro" id="IPR042242">
    <property type="entry name" value="RecO_C"/>
</dbReference>
<dbReference type="InterPro" id="IPR022572">
    <property type="entry name" value="DNA_rep/recomb_RecO_N"/>
</dbReference>
<dbReference type="RefSeq" id="WP_123824204.1">
    <property type="nucleotide sequence ID" value="NZ_RKMF01000002.1"/>
</dbReference>
<evidence type="ECO:0000313" key="10">
    <source>
        <dbReference type="EMBL" id="ROZ64761.1"/>
    </source>
</evidence>
<feature type="domain" description="DNA replication/recombination mediator RecO N-terminal" evidence="9">
    <location>
        <begin position="12"/>
        <end position="81"/>
    </location>
</feature>
<comment type="similarity">
    <text evidence="2 8">Belongs to the RecO family.</text>
</comment>
<keyword evidence="11" id="KW-1185">Reference proteome</keyword>
<dbReference type="InterPro" id="IPR012340">
    <property type="entry name" value="NA-bd_OB-fold"/>
</dbReference>
<dbReference type="OrthoDB" id="9812244at2"/>
<keyword evidence="4 8" id="KW-0227">DNA damage</keyword>
<dbReference type="GO" id="GO:0043590">
    <property type="term" value="C:bacterial nucleoid"/>
    <property type="evidence" value="ECO:0007669"/>
    <property type="project" value="TreeGrafter"/>
</dbReference>
<evidence type="ECO:0000256" key="4">
    <source>
        <dbReference type="ARBA" id="ARBA00022763"/>
    </source>
</evidence>
<organism evidence="10 11">
    <name type="scientific">Kocuria soli</name>
    <dbReference type="NCBI Taxonomy" id="2485125"/>
    <lineage>
        <taxon>Bacteria</taxon>
        <taxon>Bacillati</taxon>
        <taxon>Actinomycetota</taxon>
        <taxon>Actinomycetes</taxon>
        <taxon>Micrococcales</taxon>
        <taxon>Micrococcaceae</taxon>
        <taxon>Kocuria</taxon>
    </lineage>
</organism>
<evidence type="ECO:0000256" key="6">
    <source>
        <dbReference type="ARBA" id="ARBA00023204"/>
    </source>
</evidence>
<dbReference type="GO" id="GO:0006302">
    <property type="term" value="P:double-strand break repair"/>
    <property type="evidence" value="ECO:0007669"/>
    <property type="project" value="TreeGrafter"/>
</dbReference>
<dbReference type="AlphaFoldDB" id="A0A3N3ZT15"/>
<dbReference type="InterPro" id="IPR037278">
    <property type="entry name" value="ARFGAP/RecO"/>
</dbReference>
<keyword evidence="6 8" id="KW-0234">DNA repair</keyword>
<dbReference type="PANTHER" id="PTHR33991">
    <property type="entry name" value="DNA REPAIR PROTEIN RECO"/>
    <property type="match status" value="1"/>
</dbReference>
<evidence type="ECO:0000256" key="2">
    <source>
        <dbReference type="ARBA" id="ARBA00007452"/>
    </source>
</evidence>
<keyword evidence="5 8" id="KW-0233">DNA recombination</keyword>
<evidence type="ECO:0000256" key="7">
    <source>
        <dbReference type="ARBA" id="ARBA00033409"/>
    </source>
</evidence>
<comment type="caution">
    <text evidence="10">The sequence shown here is derived from an EMBL/GenBank/DDBJ whole genome shotgun (WGS) entry which is preliminary data.</text>
</comment>
<evidence type="ECO:0000256" key="3">
    <source>
        <dbReference type="ARBA" id="ARBA00021310"/>
    </source>
</evidence>
<dbReference type="SUPFAM" id="SSF50249">
    <property type="entry name" value="Nucleic acid-binding proteins"/>
    <property type="match status" value="1"/>
</dbReference>
<evidence type="ECO:0000259" key="9">
    <source>
        <dbReference type="Pfam" id="PF11967"/>
    </source>
</evidence>
<dbReference type="PANTHER" id="PTHR33991:SF1">
    <property type="entry name" value="DNA REPAIR PROTEIN RECO"/>
    <property type="match status" value="1"/>
</dbReference>
<dbReference type="Proteomes" id="UP000270616">
    <property type="component" value="Unassembled WGS sequence"/>
</dbReference>
<proteinExistence type="inferred from homology"/>
<name>A0A3N3ZT15_9MICC</name>
<evidence type="ECO:0000256" key="8">
    <source>
        <dbReference type="HAMAP-Rule" id="MF_00201"/>
    </source>
</evidence>
<accession>A0A3N3ZT15</accession>
<dbReference type="InterPro" id="IPR003717">
    <property type="entry name" value="RecO"/>
</dbReference>
<dbReference type="Pfam" id="PF02565">
    <property type="entry name" value="RecO_C"/>
    <property type="match status" value="1"/>
</dbReference>
<comment type="function">
    <text evidence="1 8">Involved in DNA repair and RecF pathway recombination.</text>
</comment>
<dbReference type="EMBL" id="RKMF01000002">
    <property type="protein sequence ID" value="ROZ64761.1"/>
    <property type="molecule type" value="Genomic_DNA"/>
</dbReference>
<dbReference type="Pfam" id="PF11967">
    <property type="entry name" value="RecO_N"/>
    <property type="match status" value="1"/>
</dbReference>
<dbReference type="HAMAP" id="MF_00201">
    <property type="entry name" value="RecO"/>
    <property type="match status" value="1"/>
</dbReference>
<dbReference type="Gene3D" id="2.40.50.140">
    <property type="entry name" value="Nucleic acid-binding proteins"/>
    <property type="match status" value="1"/>
</dbReference>
<dbReference type="SUPFAM" id="SSF57863">
    <property type="entry name" value="ArfGap/RecO-like zinc finger"/>
    <property type="match status" value="1"/>
</dbReference>
<gene>
    <name evidence="8 10" type="primary">recO</name>
    <name evidence="10" type="ORF">EDL96_02715</name>
</gene>
<dbReference type="Gene3D" id="1.20.1440.120">
    <property type="entry name" value="Recombination protein O, C-terminal domain"/>
    <property type="match status" value="1"/>
</dbReference>
<dbReference type="GO" id="GO:0006310">
    <property type="term" value="P:DNA recombination"/>
    <property type="evidence" value="ECO:0007669"/>
    <property type="project" value="UniProtKB-UniRule"/>
</dbReference>
<evidence type="ECO:0000256" key="1">
    <source>
        <dbReference type="ARBA" id="ARBA00003065"/>
    </source>
</evidence>
<protein>
    <recommendedName>
        <fullName evidence="3 8">DNA repair protein RecO</fullName>
    </recommendedName>
    <alternativeName>
        <fullName evidence="7 8">Recombination protein O</fullName>
    </alternativeName>
</protein>
<reference evidence="10 11" key="1">
    <citation type="submission" date="2018-10" db="EMBL/GenBank/DDBJ databases">
        <title>Kocuria sp. M5W7-7, whole genome shotgun sequence.</title>
        <authorList>
            <person name="Tuo L."/>
        </authorList>
    </citation>
    <scope>NUCLEOTIDE SEQUENCE [LARGE SCALE GENOMIC DNA]</scope>
    <source>
        <strain evidence="10 11">M5W7-7</strain>
    </source>
</reference>
<sequence length="251" mass="26801">MPRATSFASRSYRDTGVVLRTYPLGEADRIVVLLTREHGQVRAVAKGVRRTNSRFGSRLEPFNVSDLQLVHGRNLDIVSQAVGRKGWASPIAADYAKFTAAAAVVEAAERITTDDDDEGNRHYLLVVGALSSIARGLHAPAAILDSYLLRAVSLAGWAPSFTDCARCGAPGPHGAFSAELGGVVCPNCRPPGALAPDVPTLDYLVGLLTGDWSRVDGAEPRIASFAAGIVASYVQFHLEKSVRSLHLVERN</sequence>
<dbReference type="NCBIfam" id="TIGR00613">
    <property type="entry name" value="reco"/>
    <property type="match status" value="1"/>
</dbReference>